<evidence type="ECO:0000256" key="2">
    <source>
        <dbReference type="ARBA" id="ARBA00060731"/>
    </source>
</evidence>
<evidence type="ECO:0000256" key="1">
    <source>
        <dbReference type="ARBA" id="ARBA00053258"/>
    </source>
</evidence>
<dbReference type="AlphaFoldDB" id="A0A3Q3A9U5"/>
<dbReference type="CTD" id="55623"/>
<evidence type="ECO:0000256" key="3">
    <source>
        <dbReference type="ARBA" id="ARBA00065332"/>
    </source>
</evidence>
<dbReference type="InterPro" id="IPR040183">
    <property type="entry name" value="THUMPD1-like"/>
</dbReference>
<proteinExistence type="inferred from homology"/>
<evidence type="ECO:0000256" key="4">
    <source>
        <dbReference type="ARBA" id="ARBA00074795"/>
    </source>
</evidence>
<accession>A0A3Q3A9U5</accession>
<sequence length="407" mass="46346">MSAEPNTGNVPDMQKIPRKRNKKRYMPGQPNKRFRRSRDLEVGMQGILITCGNNNQRPCTAEALDLLNEYADKLYGPEFQDQFETSEQKDAEDEDEDVDVALKKEVEQLRAYRTNQERRFQVLDSGAYNVIFIRTQNIEPDKLVHYLMSDLHATKKKKSRLILRMLPVMGTCRPYQEDILKYLTVFLAPWFKAPNRATFKVAYKARNNNQHRREEIIKNIAGVLGKLNHKNRANLMDPEFAVVVEIIKNVCCVSVVKDYKLYRKYNVYEIVKDGPATDEATTKTDESAAEVKEKPSGGEGDNTEGKMEEEEGKDESRGEEGGEGKDEEVNKEEVNEDEGEEVNGDEDEGEKVNEVEGEGEEVNDDEDEKVNEDEGEKVNEDEGKGEANMGENKAEEVNKEEGEGDGE</sequence>
<feature type="region of interest" description="Disordered" evidence="6">
    <location>
        <begin position="1"/>
        <end position="32"/>
    </location>
</feature>
<dbReference type="GeneTree" id="ENSGT00390000002365"/>
<reference evidence="8" key="2">
    <citation type="submission" date="2025-09" db="UniProtKB">
        <authorList>
            <consortium name="Ensembl"/>
        </authorList>
    </citation>
    <scope>IDENTIFICATION</scope>
</reference>
<dbReference type="Ensembl" id="ENSKMAT00000012911.1">
    <property type="protein sequence ID" value="ENSKMAP00000012725.1"/>
    <property type="gene ID" value="ENSKMAG00000009545.1"/>
</dbReference>
<dbReference type="RefSeq" id="XP_017286138.1">
    <property type="nucleotide sequence ID" value="XM_017430649.3"/>
</dbReference>
<dbReference type="Proteomes" id="UP000264800">
    <property type="component" value="Unplaced"/>
</dbReference>
<dbReference type="KEGG" id="kmr:108244414"/>
<dbReference type="SMART" id="SM00981">
    <property type="entry name" value="THUMP"/>
    <property type="match status" value="1"/>
</dbReference>
<evidence type="ECO:0000313" key="8">
    <source>
        <dbReference type="Ensembl" id="ENSKMAP00000012725.1"/>
    </source>
</evidence>
<feature type="compositionally biased region" description="Acidic residues" evidence="6">
    <location>
        <begin position="334"/>
        <end position="375"/>
    </location>
</feature>
<dbReference type="GO" id="GO:0006400">
    <property type="term" value="P:tRNA modification"/>
    <property type="evidence" value="ECO:0007669"/>
    <property type="project" value="InterPro"/>
</dbReference>
<dbReference type="OMA" id="MNEKACV"/>
<evidence type="ECO:0000259" key="7">
    <source>
        <dbReference type="PROSITE" id="PS51165"/>
    </source>
</evidence>
<dbReference type="PANTHER" id="PTHR13452">
    <property type="entry name" value="THUMP DOMAIN CONTAINING PROTEIN 1-RELATED"/>
    <property type="match status" value="1"/>
</dbReference>
<dbReference type="SUPFAM" id="SSF143437">
    <property type="entry name" value="THUMP domain-like"/>
    <property type="match status" value="1"/>
</dbReference>
<feature type="region of interest" description="Disordered" evidence="6">
    <location>
        <begin position="277"/>
        <end position="407"/>
    </location>
</feature>
<evidence type="ECO:0000256" key="5">
    <source>
        <dbReference type="PROSITE-ProRule" id="PRU00529"/>
    </source>
</evidence>
<feature type="compositionally biased region" description="Basic and acidic residues" evidence="6">
    <location>
        <begin position="392"/>
        <end position="401"/>
    </location>
</feature>
<keyword evidence="5" id="KW-0694">RNA-binding</keyword>
<dbReference type="OrthoDB" id="367221at2759"/>
<feature type="compositionally biased region" description="Basic and acidic residues" evidence="6">
    <location>
        <begin position="280"/>
        <end position="296"/>
    </location>
</feature>
<organism evidence="8 9">
    <name type="scientific">Kryptolebias marmoratus</name>
    <name type="common">Mangrove killifish</name>
    <name type="synonym">Rivulus marmoratus</name>
    <dbReference type="NCBI Taxonomy" id="37003"/>
    <lineage>
        <taxon>Eukaryota</taxon>
        <taxon>Metazoa</taxon>
        <taxon>Chordata</taxon>
        <taxon>Craniata</taxon>
        <taxon>Vertebrata</taxon>
        <taxon>Euteleostomi</taxon>
        <taxon>Actinopterygii</taxon>
        <taxon>Neopterygii</taxon>
        <taxon>Teleostei</taxon>
        <taxon>Neoteleostei</taxon>
        <taxon>Acanthomorphata</taxon>
        <taxon>Ovalentaria</taxon>
        <taxon>Atherinomorphae</taxon>
        <taxon>Cyprinodontiformes</taxon>
        <taxon>Rivulidae</taxon>
        <taxon>Kryptolebias</taxon>
    </lineage>
</organism>
<protein>
    <recommendedName>
        <fullName evidence="4">THUMP domain-containing protein 1</fullName>
    </recommendedName>
</protein>
<dbReference type="Pfam" id="PF02926">
    <property type="entry name" value="THUMP"/>
    <property type="match status" value="1"/>
</dbReference>
<name>A0A3Q3A9U5_KRYMA</name>
<feature type="compositionally biased region" description="Basic and acidic residues" evidence="6">
    <location>
        <begin position="314"/>
        <end position="333"/>
    </location>
</feature>
<comment type="similarity">
    <text evidence="2">Belongs to the THUMPD1 family.</text>
</comment>
<dbReference type="PANTHER" id="PTHR13452:SF10">
    <property type="entry name" value="THUMP DOMAIN-CONTAINING PROTEIN 1"/>
    <property type="match status" value="1"/>
</dbReference>
<evidence type="ECO:0000256" key="6">
    <source>
        <dbReference type="SAM" id="MobiDB-lite"/>
    </source>
</evidence>
<keyword evidence="9" id="KW-1185">Reference proteome</keyword>
<dbReference type="CDD" id="cd11717">
    <property type="entry name" value="THUMP_THUMPD1_like"/>
    <property type="match status" value="1"/>
</dbReference>
<dbReference type="PROSITE" id="PS51165">
    <property type="entry name" value="THUMP"/>
    <property type="match status" value="1"/>
</dbReference>
<comment type="subunit">
    <text evidence="3">Interacts with NAT10. Binds tRNA.</text>
</comment>
<dbReference type="Gene3D" id="3.30.2300.10">
    <property type="entry name" value="THUMP superfamily"/>
    <property type="match status" value="1"/>
</dbReference>
<dbReference type="GO" id="GO:0003723">
    <property type="term" value="F:RNA binding"/>
    <property type="evidence" value="ECO:0007669"/>
    <property type="project" value="UniProtKB-UniRule"/>
</dbReference>
<feature type="compositionally biased region" description="Basic residues" evidence="6">
    <location>
        <begin position="16"/>
        <end position="25"/>
    </location>
</feature>
<dbReference type="InterPro" id="IPR004114">
    <property type="entry name" value="THUMP_dom"/>
</dbReference>
<feature type="domain" description="THUMP" evidence="7">
    <location>
        <begin position="150"/>
        <end position="257"/>
    </location>
</feature>
<evidence type="ECO:0000313" key="9">
    <source>
        <dbReference type="Proteomes" id="UP000264800"/>
    </source>
</evidence>
<dbReference type="FunFam" id="3.30.2300.10:FF:000001">
    <property type="entry name" value="THUMP domain-containing protein 1"/>
    <property type="match status" value="1"/>
</dbReference>
<reference evidence="8" key="1">
    <citation type="submission" date="2025-08" db="UniProtKB">
        <authorList>
            <consortium name="Ensembl"/>
        </authorList>
    </citation>
    <scope>IDENTIFICATION</scope>
</reference>
<feature type="compositionally biased region" description="Basic and acidic residues" evidence="6">
    <location>
        <begin position="376"/>
        <end position="385"/>
    </location>
</feature>
<dbReference type="GeneID" id="108244414"/>
<comment type="function">
    <text evidence="1">Functions as a tRNA-binding adapter to mediate NAT10-dependent tRNA acetylation modifying cytidine to N4-acetylcytidine (ac4C).</text>
</comment>
<dbReference type="STRING" id="37003.ENSKMAP00000012725"/>